<dbReference type="AlphaFoldDB" id="A0A1H5QL37"/>
<gene>
    <name evidence="1" type="ORF">SAMN05421837_103388</name>
</gene>
<sequence length="151" mass="16160">MTGETVATILRALHHAVLDAQQLAEQEHVRQLRRHTLGDAGESRAPQLLPVTIPGTLPEAEDQEIQVPVLALAPPHPLRIHDVTVSFRARLLGLGTAPDTPGDPAAVAPLLASLGSGDDGDFAQFKVTFETGERPEAFARLLDRMTTSNVP</sequence>
<dbReference type="STRING" id="218821.SAMN05421837_103388"/>
<accession>A0A1H5QL37</accession>
<dbReference type="OrthoDB" id="9926427at2"/>
<protein>
    <recommendedName>
        <fullName evidence="3">DUF2589 domain-containing protein</fullName>
    </recommendedName>
</protein>
<keyword evidence="2" id="KW-1185">Reference proteome</keyword>
<evidence type="ECO:0000313" key="1">
    <source>
        <dbReference type="EMBL" id="SEF26554.1"/>
    </source>
</evidence>
<dbReference type="Proteomes" id="UP000198878">
    <property type="component" value="Unassembled WGS sequence"/>
</dbReference>
<reference evidence="2" key="1">
    <citation type="submission" date="2016-10" db="EMBL/GenBank/DDBJ databases">
        <authorList>
            <person name="Varghese N."/>
            <person name="Submissions S."/>
        </authorList>
    </citation>
    <scope>NUCLEOTIDE SEQUENCE [LARGE SCALE GENOMIC DNA]</scope>
    <source>
        <strain evidence="2">DSM 44654</strain>
    </source>
</reference>
<proteinExistence type="predicted"/>
<organism evidence="1 2">
    <name type="scientific">Amycolatopsis pretoriensis</name>
    <dbReference type="NCBI Taxonomy" id="218821"/>
    <lineage>
        <taxon>Bacteria</taxon>
        <taxon>Bacillati</taxon>
        <taxon>Actinomycetota</taxon>
        <taxon>Actinomycetes</taxon>
        <taxon>Pseudonocardiales</taxon>
        <taxon>Pseudonocardiaceae</taxon>
        <taxon>Amycolatopsis</taxon>
    </lineage>
</organism>
<dbReference type="EMBL" id="FNUJ01000003">
    <property type="protein sequence ID" value="SEF26554.1"/>
    <property type="molecule type" value="Genomic_DNA"/>
</dbReference>
<name>A0A1H5QL37_9PSEU</name>
<dbReference type="Pfam" id="PF11655">
    <property type="entry name" value="DUF2589"/>
    <property type="match status" value="1"/>
</dbReference>
<dbReference type="RefSeq" id="WP_086672734.1">
    <property type="nucleotide sequence ID" value="NZ_FNUJ01000003.1"/>
</dbReference>
<evidence type="ECO:0008006" key="3">
    <source>
        <dbReference type="Google" id="ProtNLM"/>
    </source>
</evidence>
<evidence type="ECO:0000313" key="2">
    <source>
        <dbReference type="Proteomes" id="UP000198878"/>
    </source>
</evidence>
<dbReference type="InterPro" id="IPR024510">
    <property type="entry name" value="DUF2589"/>
</dbReference>